<name>A0A0B6YEC2_9EUPU</name>
<dbReference type="AlphaFoldDB" id="A0A0B6YEC2"/>
<feature type="signal peptide" evidence="3">
    <location>
        <begin position="1"/>
        <end position="23"/>
    </location>
</feature>
<sequence length="138" mass="15453">MIHAVIWTLFLGTLVANVALVNGQCDPNHAVVAVASILSTLAVVTLVLIGIYFFLRRRKQVQKVPQSWNKTKSRRDGNSNEGFTYNDEFIAIEGVPLSTRRNQTNSREQVQSKDKKGETPWPSASKSRKRGKSKRGEI</sequence>
<keyword evidence="2" id="KW-1133">Transmembrane helix</keyword>
<feature type="region of interest" description="Disordered" evidence="1">
    <location>
        <begin position="60"/>
        <end position="83"/>
    </location>
</feature>
<feature type="chain" id="PRO_5002123518" evidence="3">
    <location>
        <begin position="24"/>
        <end position="138"/>
    </location>
</feature>
<dbReference type="EMBL" id="HACG01007281">
    <property type="protein sequence ID" value="CEK54146.1"/>
    <property type="molecule type" value="Transcribed_RNA"/>
</dbReference>
<keyword evidence="3" id="KW-0732">Signal</keyword>
<feature type="compositionally biased region" description="Polar residues" evidence="1">
    <location>
        <begin position="99"/>
        <end position="109"/>
    </location>
</feature>
<protein>
    <submittedName>
        <fullName evidence="4">Uncharacterized protein</fullName>
    </submittedName>
</protein>
<feature type="compositionally biased region" description="Basic residues" evidence="1">
    <location>
        <begin position="126"/>
        <end position="138"/>
    </location>
</feature>
<evidence type="ECO:0000256" key="2">
    <source>
        <dbReference type="SAM" id="Phobius"/>
    </source>
</evidence>
<accession>A0A0B6YEC2</accession>
<proteinExistence type="predicted"/>
<evidence type="ECO:0000256" key="3">
    <source>
        <dbReference type="SAM" id="SignalP"/>
    </source>
</evidence>
<reference evidence="4" key="1">
    <citation type="submission" date="2014-12" db="EMBL/GenBank/DDBJ databases">
        <title>Insight into the proteome of Arion vulgaris.</title>
        <authorList>
            <person name="Aradska J."/>
            <person name="Bulat T."/>
            <person name="Smidak R."/>
            <person name="Sarate P."/>
            <person name="Gangsoo J."/>
            <person name="Sialana F."/>
            <person name="Bilban M."/>
            <person name="Lubec G."/>
        </authorList>
    </citation>
    <scope>NUCLEOTIDE SEQUENCE</scope>
    <source>
        <tissue evidence="4">Skin</tissue>
    </source>
</reference>
<organism evidence="4">
    <name type="scientific">Arion vulgaris</name>
    <dbReference type="NCBI Taxonomy" id="1028688"/>
    <lineage>
        <taxon>Eukaryota</taxon>
        <taxon>Metazoa</taxon>
        <taxon>Spiralia</taxon>
        <taxon>Lophotrochozoa</taxon>
        <taxon>Mollusca</taxon>
        <taxon>Gastropoda</taxon>
        <taxon>Heterobranchia</taxon>
        <taxon>Euthyneura</taxon>
        <taxon>Panpulmonata</taxon>
        <taxon>Eupulmonata</taxon>
        <taxon>Stylommatophora</taxon>
        <taxon>Helicina</taxon>
        <taxon>Arionoidea</taxon>
        <taxon>Arionidae</taxon>
        <taxon>Arion</taxon>
    </lineage>
</organism>
<gene>
    <name evidence="4" type="primary">ORF22060</name>
</gene>
<keyword evidence="2" id="KW-0812">Transmembrane</keyword>
<feature type="transmembrane region" description="Helical" evidence="2">
    <location>
        <begin position="33"/>
        <end position="55"/>
    </location>
</feature>
<feature type="non-terminal residue" evidence="4">
    <location>
        <position position="138"/>
    </location>
</feature>
<feature type="region of interest" description="Disordered" evidence="1">
    <location>
        <begin position="96"/>
        <end position="138"/>
    </location>
</feature>
<keyword evidence="2" id="KW-0472">Membrane</keyword>
<evidence type="ECO:0000256" key="1">
    <source>
        <dbReference type="SAM" id="MobiDB-lite"/>
    </source>
</evidence>
<evidence type="ECO:0000313" key="4">
    <source>
        <dbReference type="EMBL" id="CEK54146.1"/>
    </source>
</evidence>